<evidence type="ECO:0000256" key="5">
    <source>
        <dbReference type="ARBA" id="ARBA00022984"/>
    </source>
</evidence>
<dbReference type="EMBL" id="CT868008">
    <property type="protein sequence ID" value="CAK60450.1"/>
    <property type="molecule type" value="Genomic_DNA"/>
</dbReference>
<dbReference type="InterPro" id="IPR018044">
    <property type="entry name" value="Peptidase_S11"/>
</dbReference>
<organism evidence="9 10">
    <name type="scientific">Paramecium tetraurelia</name>
    <dbReference type="NCBI Taxonomy" id="5888"/>
    <lineage>
        <taxon>Eukaryota</taxon>
        <taxon>Sar</taxon>
        <taxon>Alveolata</taxon>
        <taxon>Ciliophora</taxon>
        <taxon>Intramacronucleata</taxon>
        <taxon>Oligohymenophorea</taxon>
        <taxon>Peniculida</taxon>
        <taxon>Parameciidae</taxon>
        <taxon>Paramecium</taxon>
    </lineage>
</organism>
<keyword evidence="6" id="KW-0961">Cell wall biogenesis/degradation</keyword>
<dbReference type="OMA" id="NEMEYYI"/>
<comment type="similarity">
    <text evidence="1">Belongs to the peptidase S11 family.</text>
</comment>
<evidence type="ECO:0000256" key="2">
    <source>
        <dbReference type="ARBA" id="ARBA00022729"/>
    </source>
</evidence>
<dbReference type="PANTHER" id="PTHR21581:SF6">
    <property type="entry name" value="TRAFFICKING PROTEIN PARTICLE COMPLEX SUBUNIT 12"/>
    <property type="match status" value="1"/>
</dbReference>
<keyword evidence="3" id="KW-0378">Hydrolase</keyword>
<evidence type="ECO:0000256" key="3">
    <source>
        <dbReference type="ARBA" id="ARBA00022801"/>
    </source>
</evidence>
<sequence length="472" mass="54047">MIINKTQSNLNNINFNDIIIPIKLQHPSRRVQVLENGKAMQLLKSYQKIPQIITEFHSPIMVNSIKLRKDSNYSFQQSQQQPDKESKQIKIDQENVTSKFKSMNPQSSLPQIPLSAMNTQTKLSDLTRSSNFVQSPKNSDTKRSLVRSQFKTNSNNHKNNLINNSTTTGSSKDSSQNQSSQQYQIYAKNIIYSYCGKPRKRKVNVSAKSFIVYDCLENRIISQRKCNRRMEIASLTKIMTFYITMVILKQLNLKSQDIKVKVTKKASETIGTTAELKYNDILTIQDLLYGLMLPSGNDAATLIAQAIGTIILFYEADKRLDSKLIDIEQMSAEGHYYNVELKSHQCPIEIFISKMNHYSTLMGQQNTQFACVHGLANEDNYSSCHDIVLLSLECMKYDTFQQPLYNQKSYEWKNTNKLLDKGFFGIKTGVTDSAGPCLASAYRSNEMEYYIIVVLNLMKLFHCYNMQNTKSL</sequence>
<reference evidence="9 10" key="1">
    <citation type="journal article" date="2006" name="Nature">
        <title>Global trends of whole-genome duplications revealed by the ciliate Paramecium tetraurelia.</title>
        <authorList>
            <consortium name="Genoscope"/>
            <person name="Aury J.-M."/>
            <person name="Jaillon O."/>
            <person name="Duret L."/>
            <person name="Noel B."/>
            <person name="Jubin C."/>
            <person name="Porcel B.M."/>
            <person name="Segurens B."/>
            <person name="Daubin V."/>
            <person name="Anthouard V."/>
            <person name="Aiach N."/>
            <person name="Arnaiz O."/>
            <person name="Billaut A."/>
            <person name="Beisson J."/>
            <person name="Blanc I."/>
            <person name="Bouhouche K."/>
            <person name="Camara F."/>
            <person name="Duharcourt S."/>
            <person name="Guigo R."/>
            <person name="Gogendeau D."/>
            <person name="Katinka M."/>
            <person name="Keller A.-M."/>
            <person name="Kissmehl R."/>
            <person name="Klotz C."/>
            <person name="Koll F."/>
            <person name="Le Moue A."/>
            <person name="Lepere C."/>
            <person name="Malinsky S."/>
            <person name="Nowacki M."/>
            <person name="Nowak J.K."/>
            <person name="Plattner H."/>
            <person name="Poulain J."/>
            <person name="Ruiz F."/>
            <person name="Serrano V."/>
            <person name="Zagulski M."/>
            <person name="Dessen P."/>
            <person name="Betermier M."/>
            <person name="Weissenbach J."/>
            <person name="Scarpelli C."/>
            <person name="Schachter V."/>
            <person name="Sperling L."/>
            <person name="Meyer E."/>
            <person name="Cohen J."/>
            <person name="Wincker P."/>
        </authorList>
    </citation>
    <scope>NUCLEOTIDE SEQUENCE [LARGE SCALE GENOMIC DNA]</scope>
    <source>
        <strain evidence="9 10">Stock d4-2</strain>
    </source>
</reference>
<dbReference type="RefSeq" id="XP_001427848.1">
    <property type="nucleotide sequence ID" value="XM_001427811.1"/>
</dbReference>
<evidence type="ECO:0000313" key="10">
    <source>
        <dbReference type="Proteomes" id="UP000000600"/>
    </source>
</evidence>
<dbReference type="PANTHER" id="PTHR21581">
    <property type="entry name" value="D-ALANYL-D-ALANINE CARBOXYPEPTIDASE"/>
    <property type="match status" value="1"/>
</dbReference>
<dbReference type="GO" id="GO:0006508">
    <property type="term" value="P:proteolysis"/>
    <property type="evidence" value="ECO:0007669"/>
    <property type="project" value="InterPro"/>
</dbReference>
<feature type="region of interest" description="Disordered" evidence="7">
    <location>
        <begin position="126"/>
        <end position="179"/>
    </location>
</feature>
<protein>
    <recommendedName>
        <fullName evidence="8">Peptidase S11 D-alanyl-D-alanine carboxypeptidase A N-terminal domain-containing protein</fullName>
    </recommendedName>
</protein>
<keyword evidence="10" id="KW-1185">Reference proteome</keyword>
<keyword evidence="4" id="KW-0133">Cell shape</keyword>
<accession>A0BPI3</accession>
<evidence type="ECO:0000256" key="4">
    <source>
        <dbReference type="ARBA" id="ARBA00022960"/>
    </source>
</evidence>
<evidence type="ECO:0000256" key="6">
    <source>
        <dbReference type="ARBA" id="ARBA00023316"/>
    </source>
</evidence>
<dbReference type="FunFam" id="3.40.710.10:FF:000096">
    <property type="entry name" value="Uncharacterized protein"/>
    <property type="match status" value="1"/>
</dbReference>
<feature type="compositionally biased region" description="Polar residues" evidence="7">
    <location>
        <begin position="126"/>
        <end position="138"/>
    </location>
</feature>
<feature type="domain" description="Peptidase S11 D-alanyl-D-alanine carboxypeptidase A N-terminal" evidence="8">
    <location>
        <begin position="350"/>
        <end position="456"/>
    </location>
</feature>
<name>A0BPI3_PARTE</name>
<proteinExistence type="inferred from homology"/>
<dbReference type="OrthoDB" id="10254188at2759"/>
<dbReference type="GeneID" id="5013632"/>
<keyword evidence="5" id="KW-0573">Peptidoglycan synthesis</keyword>
<evidence type="ECO:0000313" key="9">
    <source>
        <dbReference type="EMBL" id="CAK60450.1"/>
    </source>
</evidence>
<dbReference type="KEGG" id="ptm:GSPATT00005199001"/>
<dbReference type="HOGENOM" id="CLU_600603_0_0_1"/>
<dbReference type="PRINTS" id="PR00725">
    <property type="entry name" value="DADACBPTASE1"/>
</dbReference>
<dbReference type="GO" id="GO:0008360">
    <property type="term" value="P:regulation of cell shape"/>
    <property type="evidence" value="ECO:0007669"/>
    <property type="project" value="UniProtKB-KW"/>
</dbReference>
<gene>
    <name evidence="9" type="ORF">GSPATT00005199001</name>
</gene>
<keyword evidence="2" id="KW-0732">Signal</keyword>
<evidence type="ECO:0000256" key="7">
    <source>
        <dbReference type="SAM" id="MobiDB-lite"/>
    </source>
</evidence>
<dbReference type="InParanoid" id="A0BPI3"/>
<feature type="compositionally biased region" description="Low complexity" evidence="7">
    <location>
        <begin position="153"/>
        <end position="179"/>
    </location>
</feature>
<dbReference type="InterPro" id="IPR012338">
    <property type="entry name" value="Beta-lactam/transpept-like"/>
</dbReference>
<dbReference type="GO" id="GO:0071555">
    <property type="term" value="P:cell wall organization"/>
    <property type="evidence" value="ECO:0007669"/>
    <property type="project" value="UniProtKB-KW"/>
</dbReference>
<dbReference type="eggNOG" id="ENOG502R2NC">
    <property type="taxonomic scope" value="Eukaryota"/>
</dbReference>
<dbReference type="STRING" id="5888.A0BPI3"/>
<dbReference type="InterPro" id="IPR001967">
    <property type="entry name" value="Peptidase_S11_N"/>
</dbReference>
<dbReference type="Proteomes" id="UP000000600">
    <property type="component" value="Unassembled WGS sequence"/>
</dbReference>
<dbReference type="Gene3D" id="3.40.710.10">
    <property type="entry name" value="DD-peptidase/beta-lactamase superfamily"/>
    <property type="match status" value="1"/>
</dbReference>
<dbReference type="GO" id="GO:0009002">
    <property type="term" value="F:serine-type D-Ala-D-Ala carboxypeptidase activity"/>
    <property type="evidence" value="ECO:0007669"/>
    <property type="project" value="InterPro"/>
</dbReference>
<evidence type="ECO:0000256" key="1">
    <source>
        <dbReference type="ARBA" id="ARBA00007164"/>
    </source>
</evidence>
<evidence type="ECO:0000259" key="8">
    <source>
        <dbReference type="Pfam" id="PF00768"/>
    </source>
</evidence>
<dbReference type="SUPFAM" id="SSF56601">
    <property type="entry name" value="beta-lactamase/transpeptidase-like"/>
    <property type="match status" value="1"/>
</dbReference>
<dbReference type="AlphaFoldDB" id="A0BPI3"/>
<dbReference type="Pfam" id="PF00768">
    <property type="entry name" value="Peptidase_S11"/>
    <property type="match status" value="2"/>
</dbReference>
<feature type="domain" description="Peptidase S11 D-alanyl-D-alanine carboxypeptidase A N-terminal" evidence="8">
    <location>
        <begin position="202"/>
        <end position="307"/>
    </location>
</feature>